<feature type="domain" description="PAC" evidence="8">
    <location>
        <begin position="582"/>
        <end position="634"/>
    </location>
</feature>
<keyword evidence="10" id="KW-1185">Reference proteome</keyword>
<dbReference type="InterPro" id="IPR036890">
    <property type="entry name" value="HATPase_C_sf"/>
</dbReference>
<name>A0A0H4PGQ5_9BACT</name>
<dbReference type="GO" id="GO:0004673">
    <property type="term" value="F:protein histidine kinase activity"/>
    <property type="evidence" value="ECO:0007669"/>
    <property type="project" value="UniProtKB-EC"/>
</dbReference>
<feature type="domain" description="Histidine kinase" evidence="6">
    <location>
        <begin position="652"/>
        <end position="865"/>
    </location>
</feature>
<dbReference type="AlphaFoldDB" id="A0A0H4PGQ5"/>
<dbReference type="SMART" id="SM00086">
    <property type="entry name" value="PAC"/>
    <property type="match status" value="5"/>
</dbReference>
<dbReference type="STRING" id="320787.CA2015_2587"/>
<proteinExistence type="predicted"/>
<dbReference type="PRINTS" id="PR00344">
    <property type="entry name" value="BCTRLSENSOR"/>
</dbReference>
<evidence type="ECO:0000259" key="8">
    <source>
        <dbReference type="PROSITE" id="PS50113"/>
    </source>
</evidence>
<feature type="domain" description="PAS" evidence="7">
    <location>
        <begin position="508"/>
        <end position="578"/>
    </location>
</feature>
<dbReference type="InterPro" id="IPR000014">
    <property type="entry name" value="PAS"/>
</dbReference>
<feature type="domain" description="PAC" evidence="8">
    <location>
        <begin position="455"/>
        <end position="507"/>
    </location>
</feature>
<dbReference type="EMBL" id="CP012040">
    <property type="protein sequence ID" value="AKP51998.1"/>
    <property type="molecule type" value="Genomic_DNA"/>
</dbReference>
<accession>A0A0H4PGQ5</accession>
<dbReference type="InterPro" id="IPR001610">
    <property type="entry name" value="PAC"/>
</dbReference>
<dbReference type="KEGG" id="camu:CA2015_2587"/>
<dbReference type="InterPro" id="IPR052162">
    <property type="entry name" value="Sensor_kinase/Photoreceptor"/>
</dbReference>
<evidence type="ECO:0000256" key="2">
    <source>
        <dbReference type="ARBA" id="ARBA00012438"/>
    </source>
</evidence>
<dbReference type="PROSITE" id="PS50109">
    <property type="entry name" value="HIS_KIN"/>
    <property type="match status" value="1"/>
</dbReference>
<evidence type="ECO:0000313" key="10">
    <source>
        <dbReference type="Proteomes" id="UP000036520"/>
    </source>
</evidence>
<dbReference type="Gene3D" id="3.30.450.20">
    <property type="entry name" value="PAS domain"/>
    <property type="match status" value="4"/>
</dbReference>
<dbReference type="InterPro" id="IPR003594">
    <property type="entry name" value="HATPase_dom"/>
</dbReference>
<evidence type="ECO:0000256" key="4">
    <source>
        <dbReference type="ARBA" id="ARBA00022679"/>
    </source>
</evidence>
<dbReference type="InterPro" id="IPR000700">
    <property type="entry name" value="PAS-assoc_C"/>
</dbReference>
<sequence>MINPSIFEKIPKTDLLNFLKSHFNEGILSFTKEEEWNAECNEDMLATLGFSEDSGLFPGLFNLMKIGEKELLIAFLERAESEAIQNYTIKLHSMNGKVMTLKLNGFGLPDSNAEKASEFIFFIENLTEAIEKESFHHQCNLKSKIGYWSIDLENNLPEWSAVTRLIHEVPDDYVPSMEEALDFYKEGKSREAIKKAFDNTLKTGESYELDLILITYTKKEKWVRAIGQAEFIDGKPVRVFGTFQDIHSKKIAQLNWAAEQEKFKYAVQGTNLGIWEWNVQTGETIFNDRWAEILGYKVSELEPLNFQTWVNLMDPEGLKVAESNLQACFEGKTDYYECEFKMRHKDGSSRWIHARGKVISYTDDGEPKIMFGTHQDINFSKLKVQKQAIFISQAPIAIAMFDREVKYLAVSEKWMSDNDIEDQSVIGQSHYEVFPEIGEDWKRIHRECLAGATRSKKEDKFVKDDGTVQWLSWEVKPWYDEENNIGGIIMYTEDVTENKIVSEKLAISLNAFQRNFENAGIGMAIVSIEGKWLNVNDKICDMIGYSKSEFQELTFQDITHPDDLASDLAFLKEVIAGKRQTYQVQKRYVHKMGHEVSAILVVSVVKDTNNKILYFISQLIDITALKNAQNQISTLLQTTQKQNDRLKNFAHIVSHNLRSHSSGMNMLLELLEFEHPNLFDMEIIGLLKKGGVNLSETIEHLTEIVNINLNETAELERVELSNIINKTIESVYPIAMQEGVEIINEVKSEVHVSGFSAYIESIVLNFVTNGIKYKSQERDSYLKVRLKFHEDTVEIQFEDNGLGIDLKKNGGSLFGMYKTFHRHKDSRGIGLFITKNQIESIGGSVSVESKVGEGTLFSVFLLKDDKI</sequence>
<keyword evidence="3" id="KW-0597">Phosphoprotein</keyword>
<dbReference type="PROSITE" id="PS50112">
    <property type="entry name" value="PAS"/>
    <property type="match status" value="1"/>
</dbReference>
<dbReference type="InterPro" id="IPR035965">
    <property type="entry name" value="PAS-like_dom_sf"/>
</dbReference>
<dbReference type="Pfam" id="PF02518">
    <property type="entry name" value="HATPase_c"/>
    <property type="match status" value="1"/>
</dbReference>
<evidence type="ECO:0000313" key="9">
    <source>
        <dbReference type="EMBL" id="AKP51998.1"/>
    </source>
</evidence>
<dbReference type="Pfam" id="PF08447">
    <property type="entry name" value="PAS_3"/>
    <property type="match status" value="2"/>
</dbReference>
<dbReference type="OrthoDB" id="9766459at2"/>
<dbReference type="SUPFAM" id="SSF55785">
    <property type="entry name" value="PYP-like sensor domain (PAS domain)"/>
    <property type="match status" value="4"/>
</dbReference>
<comment type="catalytic activity">
    <reaction evidence="1">
        <text>ATP + protein L-histidine = ADP + protein N-phospho-L-histidine.</text>
        <dbReference type="EC" id="2.7.13.3"/>
    </reaction>
</comment>
<evidence type="ECO:0000256" key="3">
    <source>
        <dbReference type="ARBA" id="ARBA00022553"/>
    </source>
</evidence>
<dbReference type="InterPro" id="IPR013655">
    <property type="entry name" value="PAS_fold_3"/>
</dbReference>
<keyword evidence="4" id="KW-0808">Transferase</keyword>
<dbReference type="PANTHER" id="PTHR43304:SF1">
    <property type="entry name" value="PAC DOMAIN-CONTAINING PROTEIN"/>
    <property type="match status" value="1"/>
</dbReference>
<dbReference type="PROSITE" id="PS50113">
    <property type="entry name" value="PAC"/>
    <property type="match status" value="2"/>
</dbReference>
<dbReference type="InterPro" id="IPR013656">
    <property type="entry name" value="PAS_4"/>
</dbReference>
<dbReference type="Proteomes" id="UP000036520">
    <property type="component" value="Chromosome"/>
</dbReference>
<dbReference type="Pfam" id="PF08448">
    <property type="entry name" value="PAS_4"/>
    <property type="match status" value="1"/>
</dbReference>
<keyword evidence="5" id="KW-0418">Kinase</keyword>
<evidence type="ECO:0000259" key="6">
    <source>
        <dbReference type="PROSITE" id="PS50109"/>
    </source>
</evidence>
<dbReference type="EC" id="2.7.13.3" evidence="2"/>
<dbReference type="Gene3D" id="3.30.565.10">
    <property type="entry name" value="Histidine kinase-like ATPase, C-terminal domain"/>
    <property type="match status" value="1"/>
</dbReference>
<dbReference type="InterPro" id="IPR005467">
    <property type="entry name" value="His_kinase_dom"/>
</dbReference>
<reference evidence="9 10" key="1">
    <citation type="submission" date="2015-07" db="EMBL/GenBank/DDBJ databases">
        <authorList>
            <person name="Kim K.M."/>
        </authorList>
    </citation>
    <scope>NUCLEOTIDE SEQUENCE [LARGE SCALE GENOMIC DNA]</scope>
    <source>
        <strain evidence="9 10">KCTC 12363</strain>
    </source>
</reference>
<evidence type="ECO:0000259" key="7">
    <source>
        <dbReference type="PROSITE" id="PS50112"/>
    </source>
</evidence>
<dbReference type="PANTHER" id="PTHR43304">
    <property type="entry name" value="PHYTOCHROME-LIKE PROTEIN CPH1"/>
    <property type="match status" value="1"/>
</dbReference>
<dbReference type="SUPFAM" id="SSF55874">
    <property type="entry name" value="ATPase domain of HSP90 chaperone/DNA topoisomerase II/histidine kinase"/>
    <property type="match status" value="1"/>
</dbReference>
<dbReference type="NCBIfam" id="TIGR00229">
    <property type="entry name" value="sensory_box"/>
    <property type="match status" value="3"/>
</dbReference>
<dbReference type="SMART" id="SM00387">
    <property type="entry name" value="HATPase_c"/>
    <property type="match status" value="1"/>
</dbReference>
<dbReference type="InterPro" id="IPR004358">
    <property type="entry name" value="Sig_transdc_His_kin-like_C"/>
</dbReference>
<evidence type="ECO:0000256" key="5">
    <source>
        <dbReference type="ARBA" id="ARBA00022777"/>
    </source>
</evidence>
<organism evidence="9 10">
    <name type="scientific">Cyclobacterium amurskyense</name>
    <dbReference type="NCBI Taxonomy" id="320787"/>
    <lineage>
        <taxon>Bacteria</taxon>
        <taxon>Pseudomonadati</taxon>
        <taxon>Bacteroidota</taxon>
        <taxon>Cytophagia</taxon>
        <taxon>Cytophagales</taxon>
        <taxon>Cyclobacteriaceae</taxon>
        <taxon>Cyclobacterium</taxon>
    </lineage>
</organism>
<gene>
    <name evidence="9" type="ORF">CA2015_2587</name>
</gene>
<dbReference type="CDD" id="cd00130">
    <property type="entry name" value="PAS"/>
    <property type="match status" value="3"/>
</dbReference>
<evidence type="ECO:0000256" key="1">
    <source>
        <dbReference type="ARBA" id="ARBA00000085"/>
    </source>
</evidence>
<protein>
    <recommendedName>
        <fullName evidence="2">histidine kinase</fullName>
        <ecNumber evidence="2">2.7.13.3</ecNumber>
    </recommendedName>
</protein>
<dbReference type="SMART" id="SM00091">
    <property type="entry name" value="PAS"/>
    <property type="match status" value="3"/>
</dbReference>